<evidence type="ECO:0000256" key="1">
    <source>
        <dbReference type="ARBA" id="ARBA00010690"/>
    </source>
</evidence>
<feature type="transmembrane region" description="Helical" evidence="3">
    <location>
        <begin position="198"/>
        <end position="220"/>
    </location>
</feature>
<dbReference type="Gene3D" id="3.40.1690.10">
    <property type="entry name" value="secretion proteins EscU"/>
    <property type="match status" value="1"/>
</dbReference>
<dbReference type="InterPro" id="IPR029025">
    <property type="entry name" value="T3SS_substrate_exporter_C"/>
</dbReference>
<dbReference type="PANTHER" id="PTHR30531">
    <property type="entry name" value="FLAGELLAR BIOSYNTHETIC PROTEIN FLHB"/>
    <property type="match status" value="1"/>
</dbReference>
<evidence type="ECO:0000313" key="5">
    <source>
        <dbReference type="Proteomes" id="UP001196870"/>
    </source>
</evidence>
<dbReference type="SUPFAM" id="SSF160544">
    <property type="entry name" value="EscU C-terminal domain-like"/>
    <property type="match status" value="1"/>
</dbReference>
<keyword evidence="3" id="KW-1133">Transmembrane helix</keyword>
<protein>
    <submittedName>
        <fullName evidence="4">Translocation protein in type III secretion system, RhcU</fullName>
    </submittedName>
</protein>
<keyword evidence="3" id="KW-0472">Membrane</keyword>
<name>A0ABS5ERI3_9PROT</name>
<feature type="region of interest" description="Disordered" evidence="2">
    <location>
        <begin position="1"/>
        <end position="29"/>
    </location>
</feature>
<organism evidence="4 5">
    <name type="scientific">Plastoroseomonas hellenica</name>
    <dbReference type="NCBI Taxonomy" id="2687306"/>
    <lineage>
        <taxon>Bacteria</taxon>
        <taxon>Pseudomonadati</taxon>
        <taxon>Pseudomonadota</taxon>
        <taxon>Alphaproteobacteria</taxon>
        <taxon>Acetobacterales</taxon>
        <taxon>Acetobacteraceae</taxon>
        <taxon>Plastoroseomonas</taxon>
    </lineage>
</organism>
<dbReference type="PRINTS" id="PR00950">
    <property type="entry name" value="TYPE3IMSPROT"/>
</dbReference>
<sequence length="350" mass="36226">MSGQDDSEERPLPPSKKKLDDARKKGQVASSRDMVSGTALAGVLCLLLLGAAGFVASGTGLLRAAGIALDEHAAGHGLVGLGHLRAAARDAALATVVPAFGIALGLAVLSAIVVLKGIPFSMQPVSPNLSKLNPVEGAKRIVSMRSLIELVKAMLKALLIAAVLTGILIGGLGALVQVPAHGMEGVRGAVQGLFTPMLVAAIALFLVAGLADVGLQNWLFRRDMRMSLTEQKRERKEQEGDPLVRNARRRLMRSAAGAPPVRTGLRHATLLVTQPDGPAIAIRFVRGETPVPAVVARGAHLVTEAARAGIPTVEDAALAAALARRAPPGSFVPQDLFQKVAAALVRVGAL</sequence>
<evidence type="ECO:0000256" key="2">
    <source>
        <dbReference type="SAM" id="MobiDB-lite"/>
    </source>
</evidence>
<comment type="similarity">
    <text evidence="1">Belongs to the type III secretion exporter family.</text>
</comment>
<dbReference type="InterPro" id="IPR006135">
    <property type="entry name" value="T3SS_substrate_exporter"/>
</dbReference>
<proteinExistence type="inferred from homology"/>
<reference evidence="5" key="1">
    <citation type="journal article" date="2021" name="Syst. Appl. Microbiol.">
        <title>Roseomonas hellenica sp. nov., isolated from roots of wild-growing Alkanna tinctoria.</title>
        <authorList>
            <person name="Rat A."/>
            <person name="Naranjo H.D."/>
            <person name="Lebbe L."/>
            <person name="Cnockaert M."/>
            <person name="Krigas N."/>
            <person name="Grigoriadou K."/>
            <person name="Maloupa E."/>
            <person name="Willems A."/>
        </authorList>
    </citation>
    <scope>NUCLEOTIDE SEQUENCE [LARGE SCALE GENOMIC DNA]</scope>
    <source>
        <strain evidence="5">LMG 31523</strain>
    </source>
</reference>
<dbReference type="PANTHER" id="PTHR30531:SF12">
    <property type="entry name" value="FLAGELLAR BIOSYNTHETIC PROTEIN FLHB"/>
    <property type="match status" value="1"/>
</dbReference>
<dbReference type="Pfam" id="PF01312">
    <property type="entry name" value="Bac_export_2"/>
    <property type="match status" value="1"/>
</dbReference>
<feature type="transmembrane region" description="Helical" evidence="3">
    <location>
        <begin position="153"/>
        <end position="178"/>
    </location>
</feature>
<dbReference type="RefSeq" id="WP_211850430.1">
    <property type="nucleotide sequence ID" value="NZ_JAAGBB010000001.1"/>
</dbReference>
<dbReference type="EMBL" id="JAAGBB010000001">
    <property type="protein sequence ID" value="MBR0662907.1"/>
    <property type="molecule type" value="Genomic_DNA"/>
</dbReference>
<dbReference type="Proteomes" id="UP001196870">
    <property type="component" value="Unassembled WGS sequence"/>
</dbReference>
<evidence type="ECO:0000313" key="4">
    <source>
        <dbReference type="EMBL" id="MBR0662907.1"/>
    </source>
</evidence>
<accession>A0ABS5ERI3</accession>
<feature type="transmembrane region" description="Helical" evidence="3">
    <location>
        <begin position="91"/>
        <end position="115"/>
    </location>
</feature>
<keyword evidence="5" id="KW-1185">Reference proteome</keyword>
<gene>
    <name evidence="4" type="ORF">GXW71_00935</name>
</gene>
<keyword evidence="3" id="KW-0812">Transmembrane</keyword>
<evidence type="ECO:0000256" key="3">
    <source>
        <dbReference type="SAM" id="Phobius"/>
    </source>
</evidence>
<feature type="transmembrane region" description="Helical" evidence="3">
    <location>
        <begin position="34"/>
        <end position="56"/>
    </location>
</feature>
<comment type="caution">
    <text evidence="4">The sequence shown here is derived from an EMBL/GenBank/DDBJ whole genome shotgun (WGS) entry which is preliminary data.</text>
</comment>